<evidence type="ECO:0000313" key="1">
    <source>
        <dbReference type="EMBL" id="GLS20759.1"/>
    </source>
</evidence>
<gene>
    <name evidence="1" type="ORF">GCM10007874_37760</name>
</gene>
<evidence type="ECO:0000313" key="2">
    <source>
        <dbReference type="Proteomes" id="UP001156882"/>
    </source>
</evidence>
<name>A0ABQ6CPY4_9HYPH</name>
<keyword evidence="2" id="KW-1185">Reference proteome</keyword>
<sequence length="368" mass="41784">MSFLKQNQNFEKWLRTQCSVVEADLARKHRRMRHDAMSFLRATYFYWSKHIEETCKDVRHAPAVLAVGDIHVENFGTWRDAEGRLIWGVNDFDEAAVMPYTFDLVRLATSVKLFPDRMLSMGRACEAILVGYRRGLKHPGPTLLDEHSTWMRPLVACTDGDRRLFWRDIDNLHPCGPPEEALAALDSVLPNGAKVEFHASWAKGGGSLGRPRFVLVAHYQGGRIVREAKAFVTSSWDWAHHKQGNPDNFMRLATGHYRAPDPHLDVHKHAYIVRRVAADSRKIDLSAEGNSLMDERILAAMGADLAAIHCTDKRKAALIDEDLKGRGDDWLRDGTERAADWAEGVYKDYVRQTPHLDKEKDKPGPCHS</sequence>
<dbReference type="Proteomes" id="UP001156882">
    <property type="component" value="Unassembled WGS sequence"/>
</dbReference>
<dbReference type="PANTHER" id="PTHR39441">
    <property type="entry name" value="DUF2252 DOMAIN-CONTAINING PROTEIN"/>
    <property type="match status" value="1"/>
</dbReference>
<dbReference type="RefSeq" id="WP_284313840.1">
    <property type="nucleotide sequence ID" value="NZ_BSPC01000034.1"/>
</dbReference>
<dbReference type="Pfam" id="PF10009">
    <property type="entry name" value="DUF2252"/>
    <property type="match status" value="1"/>
</dbReference>
<protein>
    <recommendedName>
        <fullName evidence="3">DUF2252 domain-containing protein</fullName>
    </recommendedName>
</protein>
<comment type="caution">
    <text evidence="1">The sequence shown here is derived from an EMBL/GenBank/DDBJ whole genome shotgun (WGS) entry which is preliminary data.</text>
</comment>
<organism evidence="1 2">
    <name type="scientific">Labrys miyagiensis</name>
    <dbReference type="NCBI Taxonomy" id="346912"/>
    <lineage>
        <taxon>Bacteria</taxon>
        <taxon>Pseudomonadati</taxon>
        <taxon>Pseudomonadota</taxon>
        <taxon>Alphaproteobacteria</taxon>
        <taxon>Hyphomicrobiales</taxon>
        <taxon>Xanthobacteraceae</taxon>
        <taxon>Labrys</taxon>
    </lineage>
</organism>
<proteinExistence type="predicted"/>
<accession>A0ABQ6CPY4</accession>
<dbReference type="EMBL" id="BSPC01000034">
    <property type="protein sequence ID" value="GLS20759.1"/>
    <property type="molecule type" value="Genomic_DNA"/>
</dbReference>
<reference evidence="2" key="1">
    <citation type="journal article" date="2019" name="Int. J. Syst. Evol. Microbiol.">
        <title>The Global Catalogue of Microorganisms (GCM) 10K type strain sequencing project: providing services to taxonomists for standard genome sequencing and annotation.</title>
        <authorList>
            <consortium name="The Broad Institute Genomics Platform"/>
            <consortium name="The Broad Institute Genome Sequencing Center for Infectious Disease"/>
            <person name="Wu L."/>
            <person name="Ma J."/>
        </authorList>
    </citation>
    <scope>NUCLEOTIDE SEQUENCE [LARGE SCALE GENOMIC DNA]</scope>
    <source>
        <strain evidence="2">NBRC 101365</strain>
    </source>
</reference>
<dbReference type="PANTHER" id="PTHR39441:SF1">
    <property type="entry name" value="DUF2252 DOMAIN-CONTAINING PROTEIN"/>
    <property type="match status" value="1"/>
</dbReference>
<dbReference type="InterPro" id="IPR018721">
    <property type="entry name" value="DUF2252"/>
</dbReference>
<evidence type="ECO:0008006" key="3">
    <source>
        <dbReference type="Google" id="ProtNLM"/>
    </source>
</evidence>